<proteinExistence type="predicted"/>
<dbReference type="PROSITE" id="PS51781">
    <property type="entry name" value="SH3B"/>
    <property type="match status" value="2"/>
</dbReference>
<evidence type="ECO:0000256" key="2">
    <source>
        <dbReference type="ARBA" id="ARBA00022801"/>
    </source>
</evidence>
<dbReference type="InterPro" id="IPR002508">
    <property type="entry name" value="MurNAc-LAA_cat"/>
</dbReference>
<evidence type="ECO:0000259" key="6">
    <source>
        <dbReference type="PROSITE" id="PS51272"/>
    </source>
</evidence>
<dbReference type="SMART" id="SM00287">
    <property type="entry name" value="SH3b"/>
    <property type="match status" value="2"/>
</dbReference>
<dbReference type="EMBL" id="JAUSTT010000019">
    <property type="protein sequence ID" value="MDQ0177154.1"/>
    <property type="molecule type" value="Genomic_DNA"/>
</dbReference>
<feature type="domain" description="SLH" evidence="6">
    <location>
        <begin position="26"/>
        <end position="89"/>
    </location>
</feature>
<keyword evidence="9" id="KW-1185">Reference proteome</keyword>
<dbReference type="CDD" id="cd02696">
    <property type="entry name" value="MurNAc-LAA"/>
    <property type="match status" value="1"/>
</dbReference>
<dbReference type="GO" id="GO:0008745">
    <property type="term" value="F:N-acetylmuramoyl-L-alanine amidase activity"/>
    <property type="evidence" value="ECO:0007669"/>
    <property type="project" value="UniProtKB-EC"/>
</dbReference>
<dbReference type="RefSeq" id="WP_307230907.1">
    <property type="nucleotide sequence ID" value="NZ_JAUSTT010000019.1"/>
</dbReference>
<evidence type="ECO:0000313" key="8">
    <source>
        <dbReference type="EMBL" id="MDQ0177154.1"/>
    </source>
</evidence>
<dbReference type="SUPFAM" id="SSF53187">
    <property type="entry name" value="Zn-dependent exopeptidases"/>
    <property type="match status" value="1"/>
</dbReference>
<name>A0ABT9WVL5_9BACI</name>
<accession>A0ABT9WVL5</accession>
<evidence type="ECO:0000256" key="4">
    <source>
        <dbReference type="SAM" id="MobiDB-lite"/>
    </source>
</evidence>
<dbReference type="Gene3D" id="2.30.30.40">
    <property type="entry name" value="SH3 Domains"/>
    <property type="match status" value="2"/>
</dbReference>
<evidence type="ECO:0000256" key="3">
    <source>
        <dbReference type="ARBA" id="ARBA00023316"/>
    </source>
</evidence>
<feature type="domain" description="SLH" evidence="6">
    <location>
        <begin position="90"/>
        <end position="144"/>
    </location>
</feature>
<keyword evidence="1 5" id="KW-0732">Signal</keyword>
<feature type="region of interest" description="Disordered" evidence="4">
    <location>
        <begin position="358"/>
        <end position="386"/>
    </location>
</feature>
<evidence type="ECO:0000259" key="7">
    <source>
        <dbReference type="PROSITE" id="PS51781"/>
    </source>
</evidence>
<organism evidence="8 9">
    <name type="scientific">Bacillus chungangensis</name>
    <dbReference type="NCBI Taxonomy" id="587633"/>
    <lineage>
        <taxon>Bacteria</taxon>
        <taxon>Bacillati</taxon>
        <taxon>Bacillota</taxon>
        <taxon>Bacilli</taxon>
        <taxon>Bacillales</taxon>
        <taxon>Bacillaceae</taxon>
        <taxon>Bacillus</taxon>
    </lineage>
</organism>
<protein>
    <submittedName>
        <fullName evidence="8">N-acetylmuramoyl-L-alanine amidase</fullName>
        <ecNumber evidence="8">3.5.1.28</ecNumber>
    </submittedName>
</protein>
<dbReference type="EC" id="3.5.1.28" evidence="8"/>
<feature type="domain" description="SLH" evidence="6">
    <location>
        <begin position="145"/>
        <end position="208"/>
    </location>
</feature>
<dbReference type="Pfam" id="PF00395">
    <property type="entry name" value="SLH"/>
    <property type="match status" value="3"/>
</dbReference>
<dbReference type="InterPro" id="IPR050695">
    <property type="entry name" value="N-acetylmuramoyl_amidase_3"/>
</dbReference>
<evidence type="ECO:0000313" key="9">
    <source>
        <dbReference type="Proteomes" id="UP001223586"/>
    </source>
</evidence>
<dbReference type="PROSITE" id="PS51272">
    <property type="entry name" value="SLH"/>
    <property type="match status" value="3"/>
</dbReference>
<dbReference type="Pfam" id="PF08239">
    <property type="entry name" value="SH3_3"/>
    <property type="match status" value="2"/>
</dbReference>
<dbReference type="Proteomes" id="UP001223586">
    <property type="component" value="Unassembled WGS sequence"/>
</dbReference>
<feature type="signal peptide" evidence="5">
    <location>
        <begin position="1"/>
        <end position="28"/>
    </location>
</feature>
<dbReference type="Gene3D" id="3.40.630.40">
    <property type="entry name" value="Zn-dependent exopeptidases"/>
    <property type="match status" value="1"/>
</dbReference>
<dbReference type="InterPro" id="IPR001119">
    <property type="entry name" value="SLH_dom"/>
</dbReference>
<dbReference type="PANTHER" id="PTHR30404:SF0">
    <property type="entry name" value="N-ACETYLMURAMOYL-L-ALANINE AMIDASE AMIC"/>
    <property type="match status" value="1"/>
</dbReference>
<feature type="chain" id="PRO_5046628014" evidence="5">
    <location>
        <begin position="29"/>
        <end position="561"/>
    </location>
</feature>
<dbReference type="Pfam" id="PF01520">
    <property type="entry name" value="Amidase_3"/>
    <property type="match status" value="1"/>
</dbReference>
<evidence type="ECO:0000256" key="1">
    <source>
        <dbReference type="ARBA" id="ARBA00022729"/>
    </source>
</evidence>
<feature type="domain" description="SH3b" evidence="7">
    <location>
        <begin position="297"/>
        <end position="359"/>
    </location>
</feature>
<gene>
    <name evidence="8" type="ORF">J2S08_003033</name>
</gene>
<dbReference type="InterPro" id="IPR003646">
    <property type="entry name" value="SH3-like_bac-type"/>
</dbReference>
<dbReference type="SMART" id="SM00646">
    <property type="entry name" value="Ami_3"/>
    <property type="match status" value="1"/>
</dbReference>
<sequence>MAKHLRFSVSLMMAFVVMLGTLHTEANAAAKLKDIPEKYQKEIGYLIDRDVLSGYPDQTFRPNNNVTRAEAATLIGKAIGLNGEKRKTSFSDVKKDSFASGYIQSAFEKGIISGDGAGKFRPESKITRWEMSVLITKAFQFTKEGDVFYKDVSPSGKQYAAINKLTTAGISVGYPDGTFKPNTAITRAEFALLVARSLNEEFRIVFEHNSIGESYVNATSLNVRSGPGTNYQAIGSLKQNAKVTVHEISNGWAYISAGSLKGYVSAKYLQQEEVPKEPETPVTPPKEPETPPAVQEPVVRYVNVDSLNVRSGPGVNYGVIGALTYNTKVTVNETTGDWSSITAGNLKGYVNNKYLQKDVAPTQPETPTPTPPPANGKKIITIDAGHGGTDPGAIANGLNEKDVTLAVALRVEKLLKEQGIEVIMTRRDDSYPTLTQRVKIAKDSNSDTFVSIHANSATASASGSETYYYKTASGDTRSKESQQLAAFIQKQLVAAMKTADRGVKHGDFHVIRETTMTAVLVELGFLTNKDDAAKLASDQYRDAAAAAITQGILDYYAWKGM</sequence>
<reference evidence="8 9" key="1">
    <citation type="submission" date="2023-07" db="EMBL/GenBank/DDBJ databases">
        <title>Genomic Encyclopedia of Type Strains, Phase IV (KMG-IV): sequencing the most valuable type-strain genomes for metagenomic binning, comparative biology and taxonomic classification.</title>
        <authorList>
            <person name="Goeker M."/>
        </authorList>
    </citation>
    <scope>NUCLEOTIDE SEQUENCE [LARGE SCALE GENOMIC DNA]</scope>
    <source>
        <strain evidence="8 9">DSM 23837</strain>
    </source>
</reference>
<keyword evidence="3" id="KW-0961">Cell wall biogenesis/degradation</keyword>
<dbReference type="PANTHER" id="PTHR30404">
    <property type="entry name" value="N-ACETYLMURAMOYL-L-ALANINE AMIDASE"/>
    <property type="match status" value="1"/>
</dbReference>
<evidence type="ECO:0000256" key="5">
    <source>
        <dbReference type="SAM" id="SignalP"/>
    </source>
</evidence>
<feature type="region of interest" description="Disordered" evidence="4">
    <location>
        <begin position="272"/>
        <end position="292"/>
    </location>
</feature>
<feature type="domain" description="SH3b" evidence="7">
    <location>
        <begin position="211"/>
        <end position="273"/>
    </location>
</feature>
<comment type="caution">
    <text evidence="8">The sequence shown here is derived from an EMBL/GenBank/DDBJ whole genome shotgun (WGS) entry which is preliminary data.</text>
</comment>
<keyword evidence="2 8" id="KW-0378">Hydrolase</keyword>
<feature type="compositionally biased region" description="Pro residues" evidence="4">
    <location>
        <begin position="364"/>
        <end position="374"/>
    </location>
</feature>